<dbReference type="InterPro" id="IPR056546">
    <property type="entry name" value="MreB_MamK-like"/>
</dbReference>
<dbReference type="Gene3D" id="3.30.420.40">
    <property type="match status" value="2"/>
</dbReference>
<accession>A0A2H0US81</accession>
<proteinExistence type="inferred from homology"/>
<comment type="similarity">
    <text evidence="5 6">Belongs to the FtsA/MreB family.</text>
</comment>
<dbReference type="GO" id="GO:0000902">
    <property type="term" value="P:cell morphogenesis"/>
    <property type="evidence" value="ECO:0007669"/>
    <property type="project" value="InterPro"/>
</dbReference>
<dbReference type="GO" id="GO:0005737">
    <property type="term" value="C:cytoplasm"/>
    <property type="evidence" value="ECO:0007669"/>
    <property type="project" value="UniProtKB-SubCell"/>
</dbReference>
<dbReference type="InterPro" id="IPR043129">
    <property type="entry name" value="ATPase_NBD"/>
</dbReference>
<dbReference type="Proteomes" id="UP000231157">
    <property type="component" value="Unassembled WGS sequence"/>
</dbReference>
<dbReference type="GO" id="GO:0005524">
    <property type="term" value="F:ATP binding"/>
    <property type="evidence" value="ECO:0007669"/>
    <property type="project" value="UniProtKB-KW"/>
</dbReference>
<dbReference type="PANTHER" id="PTHR42749">
    <property type="entry name" value="CELL SHAPE-DETERMINING PROTEIN MREB"/>
    <property type="match status" value="1"/>
</dbReference>
<evidence type="ECO:0000256" key="3">
    <source>
        <dbReference type="ARBA" id="ARBA00022840"/>
    </source>
</evidence>
<dbReference type="CDD" id="cd10225">
    <property type="entry name" value="ASKHA_NBD_MreB-like"/>
    <property type="match status" value="1"/>
</dbReference>
<evidence type="ECO:0000313" key="7">
    <source>
        <dbReference type="EMBL" id="PIR89272.1"/>
    </source>
</evidence>
<keyword evidence="1 6" id="KW-0963">Cytoplasm</keyword>
<evidence type="ECO:0000256" key="2">
    <source>
        <dbReference type="ARBA" id="ARBA00022741"/>
    </source>
</evidence>
<sequence length="345" mass="37244">MPFFSRNIGVDLGTSNILIYLDKRGIVINEPSIVAFNTKTGKLLAVGEEAKKMLGRTPAHIQVIRPLVNGVISDFEMSQEILRHFLRKLAKQGSFMSYGKAIVGVPSNLTEVERKSVEDAVMGAGVFQPYVIDEPLAAAIGARLPIDEAIASMIVDIGGGTTEIAIISMAGTVTSKSLKVAGDKLTDDILRFVREEFKLAVGEATAEEIKLAIGSAIPLDQKLEMNIRGRDMVSGLPKEIVIRDTQVRAAIAKSLRSIVEAIREVLEIAPPELAGDILKRGINICGGGSLLRGIDQLISKELSVATMVIEDPLTCVARGTGVVIENLTHYENLLDNPLRPKEIKL</sequence>
<evidence type="ECO:0000313" key="8">
    <source>
        <dbReference type="Proteomes" id="UP000231157"/>
    </source>
</evidence>
<protein>
    <recommendedName>
        <fullName evidence="6">Cell shape-determining protein MreB</fullName>
    </recommendedName>
</protein>
<feature type="binding site" evidence="6">
    <location>
        <begin position="287"/>
        <end position="290"/>
    </location>
    <ligand>
        <name>ATP</name>
        <dbReference type="ChEBI" id="CHEBI:30616"/>
    </ligand>
</feature>
<evidence type="ECO:0000256" key="6">
    <source>
        <dbReference type="HAMAP-Rule" id="MF_02207"/>
    </source>
</evidence>
<dbReference type="AlphaFoldDB" id="A0A2H0US81"/>
<evidence type="ECO:0000256" key="4">
    <source>
        <dbReference type="ARBA" id="ARBA00022960"/>
    </source>
</evidence>
<evidence type="ECO:0000256" key="1">
    <source>
        <dbReference type="ARBA" id="ARBA00022490"/>
    </source>
</evidence>
<keyword evidence="2 6" id="KW-0547">Nucleotide-binding</keyword>
<comment type="subunit">
    <text evidence="6">Forms polymers.</text>
</comment>
<feature type="binding site" evidence="6">
    <location>
        <begin position="207"/>
        <end position="210"/>
    </location>
    <ligand>
        <name>ATP</name>
        <dbReference type="ChEBI" id="CHEBI:30616"/>
    </ligand>
</feature>
<gene>
    <name evidence="6" type="primary">mreB</name>
    <name evidence="7" type="ORF">COU07_01955</name>
</gene>
<dbReference type="InterPro" id="IPR004753">
    <property type="entry name" value="MreB"/>
</dbReference>
<evidence type="ECO:0000256" key="5">
    <source>
        <dbReference type="ARBA" id="ARBA00023458"/>
    </source>
</evidence>
<feature type="binding site" evidence="6">
    <location>
        <begin position="159"/>
        <end position="161"/>
    </location>
    <ligand>
        <name>ATP</name>
        <dbReference type="ChEBI" id="CHEBI:30616"/>
    </ligand>
</feature>
<dbReference type="NCBIfam" id="TIGR00904">
    <property type="entry name" value="mreB"/>
    <property type="match status" value="1"/>
</dbReference>
<comment type="caution">
    <text evidence="6">Lacks conserved residue(s) required for the propagation of feature annotation.</text>
</comment>
<dbReference type="PRINTS" id="PR01652">
    <property type="entry name" value="SHAPEPROTEIN"/>
</dbReference>
<comment type="caution">
    <text evidence="7">The sequence shown here is derived from an EMBL/GenBank/DDBJ whole genome shotgun (WGS) entry which is preliminary data.</text>
</comment>
<comment type="function">
    <text evidence="6">Forms membrane-associated dynamic filaments that are essential for cell shape determination. Acts by regulating cell wall synthesis and cell elongation, and thus cell shape. A feedback loop between cell geometry and MreB localization may maintain elongated cell shape by targeting cell wall growth to regions of negative cell wall curvature.</text>
</comment>
<keyword evidence="3 6" id="KW-0067">ATP-binding</keyword>
<dbReference type="PANTHER" id="PTHR42749:SF1">
    <property type="entry name" value="CELL SHAPE-DETERMINING PROTEIN MREB"/>
    <property type="match status" value="1"/>
</dbReference>
<name>A0A2H0US81_9BACT</name>
<dbReference type="HAMAP" id="MF_02207">
    <property type="entry name" value="MreB"/>
    <property type="match status" value="1"/>
</dbReference>
<dbReference type="NCBIfam" id="NF010539">
    <property type="entry name" value="PRK13927.1"/>
    <property type="match status" value="1"/>
</dbReference>
<organism evidence="7 8">
    <name type="scientific">Candidatus Harrisonbacteria bacterium CG10_big_fil_rev_8_21_14_0_10_40_38</name>
    <dbReference type="NCBI Taxonomy" id="1974583"/>
    <lineage>
        <taxon>Bacteria</taxon>
        <taxon>Candidatus Harrisoniibacteriota</taxon>
    </lineage>
</organism>
<dbReference type="EMBL" id="PFAZ01000002">
    <property type="protein sequence ID" value="PIR89272.1"/>
    <property type="molecule type" value="Genomic_DNA"/>
</dbReference>
<dbReference type="GO" id="GO:0008360">
    <property type="term" value="P:regulation of cell shape"/>
    <property type="evidence" value="ECO:0007669"/>
    <property type="project" value="UniProtKB-UniRule"/>
</dbReference>
<dbReference type="SUPFAM" id="SSF53067">
    <property type="entry name" value="Actin-like ATPase domain"/>
    <property type="match status" value="2"/>
</dbReference>
<keyword evidence="4 6" id="KW-0133">Cell shape</keyword>
<reference evidence="8" key="1">
    <citation type="submission" date="2017-09" db="EMBL/GenBank/DDBJ databases">
        <title>Depth-based differentiation of microbial function through sediment-hosted aquifers and enrichment of novel symbionts in the deep terrestrial subsurface.</title>
        <authorList>
            <person name="Probst A.J."/>
            <person name="Ladd B."/>
            <person name="Jarett J.K."/>
            <person name="Geller-Mcgrath D.E."/>
            <person name="Sieber C.M.K."/>
            <person name="Emerson J.B."/>
            <person name="Anantharaman K."/>
            <person name="Thomas B.C."/>
            <person name="Malmstrom R."/>
            <person name="Stieglmeier M."/>
            <person name="Klingl A."/>
            <person name="Woyke T."/>
            <person name="Ryan C.M."/>
            <person name="Banfield J.F."/>
        </authorList>
    </citation>
    <scope>NUCLEOTIDE SEQUENCE [LARGE SCALE GENOMIC DNA]</scope>
</reference>
<comment type="subcellular location">
    <subcellularLocation>
        <location evidence="6">Cytoplasm</location>
    </subcellularLocation>
    <text evidence="6">Membrane-associated.</text>
</comment>
<dbReference type="Pfam" id="PF06723">
    <property type="entry name" value="MreB_Mbl"/>
    <property type="match status" value="1"/>
</dbReference>